<reference evidence="2" key="3">
    <citation type="submission" date="2025-09" db="UniProtKB">
        <authorList>
            <consortium name="Ensembl"/>
        </authorList>
    </citation>
    <scope>IDENTIFICATION</scope>
</reference>
<dbReference type="PANTHER" id="PTHR31449:SF3">
    <property type="entry name" value="UPF0598 PROTEIN C8ORF82"/>
    <property type="match status" value="1"/>
</dbReference>
<proteinExistence type="inferred from homology"/>
<name>A0A674GAA7_TAEGU</name>
<dbReference type="Pfam" id="PF14956">
    <property type="entry name" value="DUF4505"/>
    <property type="match status" value="1"/>
</dbReference>
<dbReference type="InterPro" id="IPR028108">
    <property type="entry name" value="DUF4505"/>
</dbReference>
<dbReference type="OrthoDB" id="10260024at2759"/>
<dbReference type="Ensembl" id="ENSTGUT00000038429.1">
    <property type="protein sequence ID" value="ENSTGUP00000019318.1"/>
    <property type="gene ID" value="ENSTGUG00000027294.1"/>
</dbReference>
<reference evidence="2 3" key="1">
    <citation type="journal article" date="2010" name="Nature">
        <title>The genome of a songbird.</title>
        <authorList>
            <person name="Warren W.C."/>
            <person name="Clayton D.F."/>
            <person name="Ellegren H."/>
            <person name="Arnold A.P."/>
            <person name="Hillier L.W."/>
            <person name="Kunstner A."/>
            <person name="Searle S."/>
            <person name="White S."/>
            <person name="Vilella A.J."/>
            <person name="Fairley S."/>
            <person name="Heger A."/>
            <person name="Kong L."/>
            <person name="Ponting C.P."/>
            <person name="Jarvis E.D."/>
            <person name="Mello C.V."/>
            <person name="Minx P."/>
            <person name="Lovell P."/>
            <person name="Velho T.A."/>
            <person name="Ferris M."/>
            <person name="Balakrishnan C.N."/>
            <person name="Sinha S."/>
            <person name="Blatti C."/>
            <person name="London S.E."/>
            <person name="Li Y."/>
            <person name="Lin Y.C."/>
            <person name="George J."/>
            <person name="Sweedler J."/>
            <person name="Southey B."/>
            <person name="Gunaratne P."/>
            <person name="Watson M."/>
            <person name="Nam K."/>
            <person name="Backstrom N."/>
            <person name="Smeds L."/>
            <person name="Nabholz B."/>
            <person name="Itoh Y."/>
            <person name="Whitney O."/>
            <person name="Pfenning A.R."/>
            <person name="Howard J."/>
            <person name="Volker M."/>
            <person name="Skinner B.M."/>
            <person name="Griffin D.K."/>
            <person name="Ye L."/>
            <person name="McLaren W.M."/>
            <person name="Flicek P."/>
            <person name="Quesada V."/>
            <person name="Velasco G."/>
            <person name="Lopez-Otin C."/>
            <person name="Puente X.S."/>
            <person name="Olender T."/>
            <person name="Lancet D."/>
            <person name="Smit A.F."/>
            <person name="Hubley R."/>
            <person name="Konkel M.K."/>
            <person name="Walker J.A."/>
            <person name="Batzer M.A."/>
            <person name="Gu W."/>
            <person name="Pollock D.D."/>
            <person name="Chen L."/>
            <person name="Cheng Z."/>
            <person name="Eichler E.E."/>
            <person name="Stapley J."/>
            <person name="Slate J."/>
            <person name="Ekblom R."/>
            <person name="Birkhead T."/>
            <person name="Burke T."/>
            <person name="Burt D."/>
            <person name="Scharff C."/>
            <person name="Adam I."/>
            <person name="Richard H."/>
            <person name="Sultan M."/>
            <person name="Soldatov A."/>
            <person name="Lehrach H."/>
            <person name="Edwards S.V."/>
            <person name="Yang S.P."/>
            <person name="Li X."/>
            <person name="Graves T."/>
            <person name="Fulton L."/>
            <person name="Nelson J."/>
            <person name="Chinwalla A."/>
            <person name="Hou S."/>
            <person name="Mardis E.R."/>
            <person name="Wilson R.K."/>
        </authorList>
    </citation>
    <scope>NUCLEOTIDE SEQUENCE [LARGE SCALE GENOMIC DNA]</scope>
</reference>
<organism evidence="2 3">
    <name type="scientific">Taeniopygia guttata</name>
    <name type="common">Zebra finch</name>
    <name type="synonym">Poephila guttata</name>
    <dbReference type="NCBI Taxonomy" id="59729"/>
    <lineage>
        <taxon>Eukaryota</taxon>
        <taxon>Metazoa</taxon>
        <taxon>Chordata</taxon>
        <taxon>Craniata</taxon>
        <taxon>Vertebrata</taxon>
        <taxon>Euteleostomi</taxon>
        <taxon>Archelosauria</taxon>
        <taxon>Archosauria</taxon>
        <taxon>Dinosauria</taxon>
        <taxon>Saurischia</taxon>
        <taxon>Theropoda</taxon>
        <taxon>Coelurosauria</taxon>
        <taxon>Aves</taxon>
        <taxon>Neognathae</taxon>
        <taxon>Neoaves</taxon>
        <taxon>Telluraves</taxon>
        <taxon>Australaves</taxon>
        <taxon>Passeriformes</taxon>
        <taxon>Passeroidea</taxon>
        <taxon>Estrildidae</taxon>
        <taxon>Estrildinae</taxon>
        <taxon>Taeniopygia</taxon>
    </lineage>
</organism>
<protein>
    <submittedName>
        <fullName evidence="2">UPF0598 protein C8orf82 homolog</fullName>
    </submittedName>
</protein>
<dbReference type="CTD" id="121109862"/>
<dbReference type="InParanoid" id="A0A674GAA7"/>
<sequence length="215" mass="23943">MRAGPVLRLCALPGLSYRQGQRPEPGIREYFYYLDLHGQLFLDDAKVKNFTTCFRDAAFLSQFFSRLQRNVSGRFRSRFPFVSRCGRERNFLRCADLPVVFTHLLPGGAEIAFGNAGAALTVPFRPEALAALPENGRLYHPAPARLGGAGLVRSTLAQELSWALVFGHGPAEPPTHFRWRGKEVRLSPEVLVAVREERARMEEGGQEGGNWSGNS</sequence>
<dbReference type="GeneTree" id="ENSGT00390000011521"/>
<evidence type="ECO:0000313" key="3">
    <source>
        <dbReference type="Proteomes" id="UP000007754"/>
    </source>
</evidence>
<comment type="similarity">
    <text evidence="1">Belongs to the UPF0598 family.</text>
</comment>
<dbReference type="OMA" id="IKNFTSC"/>
<evidence type="ECO:0000256" key="1">
    <source>
        <dbReference type="ARBA" id="ARBA00006322"/>
    </source>
</evidence>
<dbReference type="AlphaFoldDB" id="A0A674GAA7"/>
<accession>A0A674GAA7</accession>
<evidence type="ECO:0000313" key="2">
    <source>
        <dbReference type="Ensembl" id="ENSTGUP00000019318.1"/>
    </source>
</evidence>
<dbReference type="PANTHER" id="PTHR31449">
    <property type="entry name" value="UPF0598 PROTEIN C8ORF82"/>
    <property type="match status" value="1"/>
</dbReference>
<dbReference type="Proteomes" id="UP000007754">
    <property type="component" value="Chromosome 2"/>
</dbReference>
<reference evidence="2" key="2">
    <citation type="submission" date="2025-08" db="UniProtKB">
        <authorList>
            <consortium name="Ensembl"/>
        </authorList>
    </citation>
    <scope>IDENTIFICATION</scope>
</reference>
<gene>
    <name evidence="2" type="primary">C2H8orf82</name>
</gene>
<keyword evidence="3" id="KW-1185">Reference proteome</keyword>